<evidence type="ECO:0000256" key="5">
    <source>
        <dbReference type="ARBA" id="ARBA00033748"/>
    </source>
</evidence>
<evidence type="ECO:0000313" key="10">
    <source>
        <dbReference type="Proteomes" id="UP000289856"/>
    </source>
</evidence>
<feature type="region of interest" description="Disordered" evidence="7">
    <location>
        <begin position="433"/>
        <end position="456"/>
    </location>
</feature>
<dbReference type="GO" id="GO:0004497">
    <property type="term" value="F:monooxygenase activity"/>
    <property type="evidence" value="ECO:0007669"/>
    <property type="project" value="UniProtKB-KW"/>
</dbReference>
<feature type="binding site" evidence="6">
    <location>
        <position position="157"/>
    </location>
    <ligand>
        <name>FMN</name>
        <dbReference type="ChEBI" id="CHEBI:58210"/>
    </ligand>
</feature>
<dbReference type="PANTHER" id="PTHR30011:SF16">
    <property type="entry name" value="C2H2 FINGER DOMAIN TRANSCRIPTION FACTOR (EUROFUNG)-RELATED"/>
    <property type="match status" value="1"/>
</dbReference>
<keyword evidence="2 6" id="KW-0288">FMN</keyword>
<dbReference type="InterPro" id="IPR016215">
    <property type="entry name" value="NTA_MOA"/>
</dbReference>
<name>A0A3T1D686_9BACL</name>
<dbReference type="Proteomes" id="UP000289856">
    <property type="component" value="Chromosome"/>
</dbReference>
<evidence type="ECO:0000256" key="3">
    <source>
        <dbReference type="ARBA" id="ARBA00023002"/>
    </source>
</evidence>
<dbReference type="AlphaFoldDB" id="A0A3T1D686"/>
<dbReference type="InterPro" id="IPR011251">
    <property type="entry name" value="Luciferase-like_dom"/>
</dbReference>
<protein>
    <submittedName>
        <fullName evidence="9">N5,N10-methylene tetrahydromethanopterin reductase</fullName>
    </submittedName>
</protein>
<evidence type="ECO:0000256" key="6">
    <source>
        <dbReference type="PIRSR" id="PIRSR000337-1"/>
    </source>
</evidence>
<feature type="binding site" evidence="6">
    <location>
        <position position="103"/>
    </location>
    <ligand>
        <name>FMN</name>
        <dbReference type="ChEBI" id="CHEBI:58210"/>
    </ligand>
</feature>
<keyword evidence="10" id="KW-1185">Reference proteome</keyword>
<dbReference type="NCBIfam" id="TIGR03860">
    <property type="entry name" value="FMN_nitrolo"/>
    <property type="match status" value="1"/>
</dbReference>
<dbReference type="KEGG" id="cohn:KCTCHS21_29830"/>
<evidence type="ECO:0000313" key="9">
    <source>
        <dbReference type="EMBL" id="BBI33584.1"/>
    </source>
</evidence>
<dbReference type="CDD" id="cd01095">
    <property type="entry name" value="Nitrilotriacetate_monoxgenase"/>
    <property type="match status" value="1"/>
</dbReference>
<evidence type="ECO:0000256" key="1">
    <source>
        <dbReference type="ARBA" id="ARBA00022630"/>
    </source>
</evidence>
<dbReference type="RefSeq" id="WP_130609515.1">
    <property type="nucleotide sequence ID" value="NZ_AP019400.1"/>
</dbReference>
<evidence type="ECO:0000256" key="4">
    <source>
        <dbReference type="ARBA" id="ARBA00023033"/>
    </source>
</evidence>
<dbReference type="InterPro" id="IPR036661">
    <property type="entry name" value="Luciferase-like_sf"/>
</dbReference>
<dbReference type="SUPFAM" id="SSF51679">
    <property type="entry name" value="Bacterial luciferase-like"/>
    <property type="match status" value="1"/>
</dbReference>
<accession>A0A3T1D686</accession>
<dbReference type="PANTHER" id="PTHR30011">
    <property type="entry name" value="ALKANESULFONATE MONOOXYGENASE-RELATED"/>
    <property type="match status" value="1"/>
</dbReference>
<feature type="domain" description="Luciferase-like" evidence="8">
    <location>
        <begin position="27"/>
        <end position="389"/>
    </location>
</feature>
<feature type="binding site" evidence="6">
    <location>
        <position position="229"/>
    </location>
    <ligand>
        <name>FMN</name>
        <dbReference type="ChEBI" id="CHEBI:58210"/>
    </ligand>
</feature>
<reference evidence="9 10" key="1">
    <citation type="submission" date="2019-01" db="EMBL/GenBank/DDBJ databases">
        <title>Complete genome sequence of Cohnella hallensis HS21 isolated from Korean fir (Abies koreana) rhizospheric soil.</title>
        <authorList>
            <person name="Jiang L."/>
            <person name="Kang S.W."/>
            <person name="Kim S."/>
            <person name="Jung J."/>
            <person name="Kim C.Y."/>
            <person name="Kim D.H."/>
            <person name="Kim S.W."/>
            <person name="Lee J."/>
        </authorList>
    </citation>
    <scope>NUCLEOTIDE SEQUENCE [LARGE SCALE GENOMIC DNA]</scope>
    <source>
        <strain evidence="9 10">HS21</strain>
    </source>
</reference>
<keyword evidence="4" id="KW-0503">Monooxygenase</keyword>
<evidence type="ECO:0000259" key="8">
    <source>
        <dbReference type="Pfam" id="PF00296"/>
    </source>
</evidence>
<keyword evidence="3" id="KW-0560">Oxidoreductase</keyword>
<dbReference type="PIRSF" id="PIRSF000337">
    <property type="entry name" value="NTA_MOA"/>
    <property type="match status" value="1"/>
</dbReference>
<dbReference type="OrthoDB" id="3265338at2"/>
<gene>
    <name evidence="9" type="ORF">KCTCHS21_29830</name>
</gene>
<evidence type="ECO:0000256" key="7">
    <source>
        <dbReference type="SAM" id="MobiDB-lite"/>
    </source>
</evidence>
<dbReference type="Gene3D" id="3.20.20.30">
    <property type="entry name" value="Luciferase-like domain"/>
    <property type="match status" value="1"/>
</dbReference>
<feature type="binding site" evidence="6">
    <location>
        <position position="57"/>
    </location>
    <ligand>
        <name>FMN</name>
        <dbReference type="ChEBI" id="CHEBI:58210"/>
    </ligand>
</feature>
<sequence length="456" mass="51571">MKKRLRLNAIEMFNPTDTPGFWAHPEDDSHRYKDADYWVELAQLLEKGRFDSVLLADVLGQYDVYRQSVAPSLEHAIQAPINDPTYLIPVMSQATKHLGFTVTVSTTYEHPYALARRMSTLDHLSKGRVGWNIVTSFLTTAARNFGLEEQMSSAERYERCEEYMEVVYKLWESSWEEDAVLRNKETRVYTDPTKVHEIKHKGKYFSVPGIHLCEPSAQRTPVLFQAGTSNAGKTFASRHGECVFLNNPTIEGTREAVEDIRARAQAAGRDPNSILFLPKITVVVGSTEEEAQRKYEEGLLYSSSEGLLTMLAGWSGIDFSQYGPEKLLEFIKAGDSRSIVEFLQNNPNREWTPEDLAALYRYGATTLFVGSPEQIADKLEHFADETGVDGFSISYVTRPGSIRDFVELVVPELQRRGRVQTEYEEGTFRRKLFGGTDRLPDDHPGHSYSAAQAQSV</sequence>
<organism evidence="9 10">
    <name type="scientific">Cohnella abietis</name>
    <dbReference type="NCBI Taxonomy" id="2507935"/>
    <lineage>
        <taxon>Bacteria</taxon>
        <taxon>Bacillati</taxon>
        <taxon>Bacillota</taxon>
        <taxon>Bacilli</taxon>
        <taxon>Bacillales</taxon>
        <taxon>Paenibacillaceae</taxon>
        <taxon>Cohnella</taxon>
    </lineage>
</organism>
<dbReference type="EMBL" id="AP019400">
    <property type="protein sequence ID" value="BBI33584.1"/>
    <property type="molecule type" value="Genomic_DNA"/>
</dbReference>
<proteinExistence type="inferred from homology"/>
<keyword evidence="1 6" id="KW-0285">Flavoprotein</keyword>
<evidence type="ECO:0000256" key="2">
    <source>
        <dbReference type="ARBA" id="ARBA00022643"/>
    </source>
</evidence>
<comment type="similarity">
    <text evidence="5">Belongs to the NtaA/SnaA/DszA monooxygenase family.</text>
</comment>
<dbReference type="GO" id="GO:0016705">
    <property type="term" value="F:oxidoreductase activity, acting on paired donors, with incorporation or reduction of molecular oxygen"/>
    <property type="evidence" value="ECO:0007669"/>
    <property type="project" value="InterPro"/>
</dbReference>
<dbReference type="Pfam" id="PF00296">
    <property type="entry name" value="Bac_luciferase"/>
    <property type="match status" value="1"/>
</dbReference>
<dbReference type="InterPro" id="IPR051260">
    <property type="entry name" value="Diverse_substr_monoxygenases"/>
</dbReference>